<dbReference type="Gene3D" id="2.40.240.20">
    <property type="entry name" value="Hypothetical PUA domain-like, domain 1"/>
    <property type="match status" value="1"/>
</dbReference>
<dbReference type="InterPro" id="IPR015947">
    <property type="entry name" value="PUA-like_sf"/>
</dbReference>
<comment type="catalytic activity">
    <reaction evidence="11 12">
        <text>uridine(1498) in 16S rRNA + S-adenosyl-L-methionine = N(3)-methyluridine(1498) in 16S rRNA + S-adenosyl-L-homocysteine + H(+)</text>
        <dbReference type="Rhea" id="RHEA:42920"/>
        <dbReference type="Rhea" id="RHEA-COMP:10283"/>
        <dbReference type="Rhea" id="RHEA-COMP:10284"/>
        <dbReference type="ChEBI" id="CHEBI:15378"/>
        <dbReference type="ChEBI" id="CHEBI:57856"/>
        <dbReference type="ChEBI" id="CHEBI:59789"/>
        <dbReference type="ChEBI" id="CHEBI:65315"/>
        <dbReference type="ChEBI" id="CHEBI:74502"/>
        <dbReference type="EC" id="2.1.1.193"/>
    </reaction>
</comment>
<feature type="domain" description="Ribosomal RNA small subunit methyltransferase E PUA-like" evidence="14">
    <location>
        <begin position="18"/>
        <end position="63"/>
    </location>
</feature>
<accession>A0A6I4VT24</accession>
<sequence length="248" mass="27379">MQRYFITPDQLMGDVIHITGDDVHHIRTVMRSKLGDKVICCMMGMDYLVEIKEIAGDSITCFILERSKSLGEPTVQVTIAQGLPKGEKLEWIFQKGTELGAASFLPFSSTRTVVKIDASKSTKKHDRWSKIVKEASEQSHRGRIPTISLPINWNTLLTEIPNYDLAMIAYEKGGQVLSAIPSLSEAKSILMMIGPEGGFSESEVQDAVNKGAIPITLGNRILRTETAAISLLTCIMFVHNELGGDRNE</sequence>
<dbReference type="AlphaFoldDB" id="A0A6I4VT24"/>
<organism evidence="15 16">
    <name type="scientific">Shimazuella alba</name>
    <dbReference type="NCBI Taxonomy" id="2690964"/>
    <lineage>
        <taxon>Bacteria</taxon>
        <taxon>Bacillati</taxon>
        <taxon>Bacillota</taxon>
        <taxon>Bacilli</taxon>
        <taxon>Bacillales</taxon>
        <taxon>Thermoactinomycetaceae</taxon>
        <taxon>Shimazuella</taxon>
    </lineage>
</organism>
<dbReference type="Pfam" id="PF20260">
    <property type="entry name" value="PUA_4"/>
    <property type="match status" value="1"/>
</dbReference>
<dbReference type="Pfam" id="PF04452">
    <property type="entry name" value="Methyltrans_RNA"/>
    <property type="match status" value="1"/>
</dbReference>
<evidence type="ECO:0000256" key="10">
    <source>
        <dbReference type="ARBA" id="ARBA00025699"/>
    </source>
</evidence>
<evidence type="ECO:0000256" key="9">
    <source>
        <dbReference type="ARBA" id="ARBA00022691"/>
    </source>
</evidence>
<feature type="domain" description="Ribosomal RNA small subunit methyltransferase E methyltransferase" evidence="13">
    <location>
        <begin position="74"/>
        <end position="235"/>
    </location>
</feature>
<evidence type="ECO:0000256" key="5">
    <source>
        <dbReference type="ARBA" id="ARBA00022490"/>
    </source>
</evidence>
<evidence type="ECO:0000256" key="2">
    <source>
        <dbReference type="ARBA" id="ARBA00005528"/>
    </source>
</evidence>
<dbReference type="EC" id="2.1.1.193" evidence="3 12"/>
<proteinExistence type="inferred from homology"/>
<evidence type="ECO:0000259" key="13">
    <source>
        <dbReference type="Pfam" id="PF04452"/>
    </source>
</evidence>
<dbReference type="InterPro" id="IPR029026">
    <property type="entry name" value="tRNA_m1G_MTases_N"/>
</dbReference>
<evidence type="ECO:0000256" key="6">
    <source>
        <dbReference type="ARBA" id="ARBA00022552"/>
    </source>
</evidence>
<dbReference type="InterPro" id="IPR006700">
    <property type="entry name" value="RsmE"/>
</dbReference>
<keyword evidence="16" id="KW-1185">Reference proteome</keyword>
<dbReference type="CDD" id="cd18084">
    <property type="entry name" value="RsmE-like"/>
    <property type="match status" value="1"/>
</dbReference>
<evidence type="ECO:0000259" key="14">
    <source>
        <dbReference type="Pfam" id="PF20260"/>
    </source>
</evidence>
<evidence type="ECO:0000256" key="12">
    <source>
        <dbReference type="PIRNR" id="PIRNR015601"/>
    </source>
</evidence>
<dbReference type="InterPro" id="IPR046887">
    <property type="entry name" value="RsmE_PUA-like"/>
</dbReference>
<dbReference type="RefSeq" id="WP_160800959.1">
    <property type="nucleotide sequence ID" value="NZ_WUUL01000004.1"/>
</dbReference>
<dbReference type="EMBL" id="WUUL01000004">
    <property type="protein sequence ID" value="MXQ53601.1"/>
    <property type="molecule type" value="Genomic_DNA"/>
</dbReference>
<keyword evidence="8 12" id="KW-0808">Transferase</keyword>
<dbReference type="GO" id="GO:0070042">
    <property type="term" value="F:rRNA (uridine-N3-)-methyltransferase activity"/>
    <property type="evidence" value="ECO:0007669"/>
    <property type="project" value="TreeGrafter"/>
</dbReference>
<dbReference type="Gene3D" id="3.40.1280.10">
    <property type="match status" value="1"/>
</dbReference>
<dbReference type="PANTHER" id="PTHR30027">
    <property type="entry name" value="RIBOSOMAL RNA SMALL SUBUNIT METHYLTRANSFERASE E"/>
    <property type="match status" value="1"/>
</dbReference>
<evidence type="ECO:0000256" key="3">
    <source>
        <dbReference type="ARBA" id="ARBA00012328"/>
    </source>
</evidence>
<dbReference type="InterPro" id="IPR046886">
    <property type="entry name" value="RsmE_MTase_dom"/>
</dbReference>
<dbReference type="InterPro" id="IPR029028">
    <property type="entry name" value="Alpha/beta_knot_MTases"/>
</dbReference>
<protein>
    <recommendedName>
        <fullName evidence="4 12">Ribosomal RNA small subunit methyltransferase E</fullName>
        <ecNumber evidence="3 12">2.1.1.193</ecNumber>
    </recommendedName>
</protein>
<evidence type="ECO:0000256" key="1">
    <source>
        <dbReference type="ARBA" id="ARBA00004496"/>
    </source>
</evidence>
<keyword evidence="5 12" id="KW-0963">Cytoplasm</keyword>
<dbReference type="PANTHER" id="PTHR30027:SF3">
    <property type="entry name" value="16S RRNA (URACIL(1498)-N(3))-METHYLTRANSFERASE"/>
    <property type="match status" value="1"/>
</dbReference>
<evidence type="ECO:0000256" key="7">
    <source>
        <dbReference type="ARBA" id="ARBA00022603"/>
    </source>
</evidence>
<name>A0A6I4VT24_9BACL</name>
<dbReference type="Proteomes" id="UP000430692">
    <property type="component" value="Unassembled WGS sequence"/>
</dbReference>
<gene>
    <name evidence="15" type="ORF">GSM42_07635</name>
</gene>
<evidence type="ECO:0000256" key="8">
    <source>
        <dbReference type="ARBA" id="ARBA00022679"/>
    </source>
</evidence>
<dbReference type="SUPFAM" id="SSF75217">
    <property type="entry name" value="alpha/beta knot"/>
    <property type="match status" value="1"/>
</dbReference>
<keyword evidence="9 12" id="KW-0949">S-adenosyl-L-methionine</keyword>
<keyword evidence="7 12" id="KW-0489">Methyltransferase</keyword>
<dbReference type="SUPFAM" id="SSF88697">
    <property type="entry name" value="PUA domain-like"/>
    <property type="match status" value="1"/>
</dbReference>
<dbReference type="GO" id="GO:0005737">
    <property type="term" value="C:cytoplasm"/>
    <property type="evidence" value="ECO:0007669"/>
    <property type="project" value="UniProtKB-SubCell"/>
</dbReference>
<dbReference type="GO" id="GO:0070475">
    <property type="term" value="P:rRNA base methylation"/>
    <property type="evidence" value="ECO:0007669"/>
    <property type="project" value="TreeGrafter"/>
</dbReference>
<comment type="caution">
    <text evidence="15">The sequence shown here is derived from an EMBL/GenBank/DDBJ whole genome shotgun (WGS) entry which is preliminary data.</text>
</comment>
<comment type="subcellular location">
    <subcellularLocation>
        <location evidence="1 12">Cytoplasm</location>
    </subcellularLocation>
</comment>
<evidence type="ECO:0000256" key="4">
    <source>
        <dbReference type="ARBA" id="ARBA00013673"/>
    </source>
</evidence>
<evidence type="ECO:0000256" key="11">
    <source>
        <dbReference type="ARBA" id="ARBA00047944"/>
    </source>
</evidence>
<dbReference type="PIRSF" id="PIRSF015601">
    <property type="entry name" value="MTase_slr0722"/>
    <property type="match status" value="1"/>
</dbReference>
<reference evidence="15 16" key="1">
    <citation type="submission" date="2019-12" db="EMBL/GenBank/DDBJ databases">
        <title>Whole-genome analyses of novel actinobacteria.</title>
        <authorList>
            <person name="Sahin N."/>
            <person name="Saygin H."/>
        </authorList>
    </citation>
    <scope>NUCLEOTIDE SEQUENCE [LARGE SCALE GENOMIC DNA]</scope>
    <source>
        <strain evidence="15 16">KC615</strain>
    </source>
</reference>
<dbReference type="NCBIfam" id="TIGR00046">
    <property type="entry name" value="RsmE family RNA methyltransferase"/>
    <property type="match status" value="1"/>
</dbReference>
<keyword evidence="6 12" id="KW-0698">rRNA processing</keyword>
<comment type="similarity">
    <text evidence="2 12">Belongs to the RNA methyltransferase RsmE family.</text>
</comment>
<evidence type="ECO:0000313" key="15">
    <source>
        <dbReference type="EMBL" id="MXQ53601.1"/>
    </source>
</evidence>
<evidence type="ECO:0000313" key="16">
    <source>
        <dbReference type="Proteomes" id="UP000430692"/>
    </source>
</evidence>
<comment type="function">
    <text evidence="10 12">Specifically methylates the N3 position of the uracil ring of uridine 1498 (m3U1498) in 16S rRNA. Acts on the fully assembled 30S ribosomal subunit.</text>
</comment>